<feature type="transmembrane region" description="Helical" evidence="2">
    <location>
        <begin position="99"/>
        <end position="117"/>
    </location>
</feature>
<reference evidence="5" key="1">
    <citation type="submission" date="2016-10" db="EMBL/GenBank/DDBJ databases">
        <authorList>
            <person name="Varghese N."/>
            <person name="Submissions S."/>
        </authorList>
    </citation>
    <scope>NUCLEOTIDE SEQUENCE [LARGE SCALE GENOMIC DNA]</scope>
    <source>
        <strain evidence="5">DSM 13577</strain>
    </source>
</reference>
<proteinExistence type="predicted"/>
<dbReference type="OrthoDB" id="9804872at2"/>
<evidence type="ECO:0000256" key="1">
    <source>
        <dbReference type="SAM" id="MobiDB-lite"/>
    </source>
</evidence>
<keyword evidence="2" id="KW-1133">Transmembrane helix</keyword>
<dbReference type="Proteomes" id="UP000243819">
    <property type="component" value="Unassembled WGS sequence"/>
</dbReference>
<dbReference type="PANTHER" id="PTHR42736:SF1">
    <property type="entry name" value="PROTEIN-GLUTAMINE GAMMA-GLUTAMYLTRANSFERASE"/>
    <property type="match status" value="1"/>
</dbReference>
<feature type="transmembrane region" description="Helical" evidence="2">
    <location>
        <begin position="6"/>
        <end position="23"/>
    </location>
</feature>
<feature type="compositionally biased region" description="Basic and acidic residues" evidence="1">
    <location>
        <begin position="537"/>
        <end position="553"/>
    </location>
</feature>
<evidence type="ECO:0000256" key="2">
    <source>
        <dbReference type="SAM" id="Phobius"/>
    </source>
</evidence>
<dbReference type="InterPro" id="IPR038765">
    <property type="entry name" value="Papain-like_cys_pep_sf"/>
</dbReference>
<dbReference type="EMBL" id="FOIF01000016">
    <property type="protein sequence ID" value="SES88354.1"/>
    <property type="molecule type" value="Genomic_DNA"/>
</dbReference>
<evidence type="ECO:0000313" key="4">
    <source>
        <dbReference type="EMBL" id="SES88354.1"/>
    </source>
</evidence>
<name>A0A1I0A2M2_9FIRM</name>
<sequence>MIKKWVVKLWYLTFIIGLICYGMEQPTKGLFLLGLLWISFLGIDYFFEDSPLNLITKSILTLAIIYRSGQYSSLINPRWLQEVFLQLQGDITHFYYGRLQRMVALPIVTIALLNYAFQQIKFFQRVGKTFIVLLLFGGSSALLGLHLYTGYSTLNPLLLFIFLGMTLLFIENMESSALYKNNFKLPIAVMIVFLIVLNTIWSFERTIEVAQGLEEIKTFFTGGYSPVGENGEEGDNVERARVKRTGYSSNDKILGGPIVPSYQPALRVKTEKPVYLRGESSSFYTGRGWHRDILSYSSYHLSTIPVKKYPGVDYQEVTIEVEVLNNSYNVIFAGLNTKEVILPGKNSVMLINDSDILINGSIGRGDTYQVVMDYPTFSPDLLRQGGDYSDDFPLEKYTNLPFYFPSKIVNLAQELTKEYDNNYDKVIALKNYLLRGGFKYNLNVPYPPGDMDFVEHFLEIKEGYCVHFSTAFVMMARSLGIPARWVKGFAPGTPQGGGYYLVTDENAHAWAEVYFPNAGWVPFEVTPGFSSTGTGNGERRSEDDIDAGERDETPIENQPDLDKGENGVGKEEPDNNESEKTRNNLFWFFLGIGTLISFPLVIKHKESKLSTKEKVVRLYNKILSNFKLVGWGKGKGETPKEYVEKLKRKGKISTKVLDILTNEFQSVYYGNNNFENREYINLQKQGKEYSLIKLLSAKWKNRSNG</sequence>
<dbReference type="SUPFAM" id="SSF54001">
    <property type="entry name" value="Cysteine proteinases"/>
    <property type="match status" value="1"/>
</dbReference>
<keyword evidence="5" id="KW-1185">Reference proteome</keyword>
<feature type="compositionally biased region" description="Basic and acidic residues" evidence="1">
    <location>
        <begin position="560"/>
        <end position="578"/>
    </location>
</feature>
<keyword evidence="2" id="KW-0812">Transmembrane</keyword>
<dbReference type="InterPro" id="IPR052901">
    <property type="entry name" value="Bact_TGase-like"/>
</dbReference>
<dbReference type="STRING" id="1120990.SAMN03080614_101635"/>
<dbReference type="PANTHER" id="PTHR42736">
    <property type="entry name" value="PROTEIN-GLUTAMINE GAMMA-GLUTAMYLTRANSFERASE"/>
    <property type="match status" value="1"/>
</dbReference>
<feature type="transmembrane region" description="Helical" evidence="2">
    <location>
        <begin position="129"/>
        <end position="148"/>
    </location>
</feature>
<protein>
    <submittedName>
        <fullName evidence="4">Transglutaminase-like superfamily protein</fullName>
    </submittedName>
</protein>
<dbReference type="AlphaFoldDB" id="A0A1I0A2M2"/>
<dbReference type="SMART" id="SM00460">
    <property type="entry name" value="TGc"/>
    <property type="match status" value="1"/>
</dbReference>
<gene>
    <name evidence="4" type="ORF">SAMN03080614_101635</name>
</gene>
<feature type="transmembrane region" description="Helical" evidence="2">
    <location>
        <begin position="585"/>
        <end position="602"/>
    </location>
</feature>
<keyword evidence="2" id="KW-0472">Membrane</keyword>
<dbReference type="Pfam" id="PF01841">
    <property type="entry name" value="Transglut_core"/>
    <property type="match status" value="1"/>
</dbReference>
<dbReference type="InterPro" id="IPR002931">
    <property type="entry name" value="Transglutaminase-like"/>
</dbReference>
<feature type="domain" description="Transglutaminase-like" evidence="3">
    <location>
        <begin position="457"/>
        <end position="527"/>
    </location>
</feature>
<dbReference type="RefSeq" id="WP_091350189.1">
    <property type="nucleotide sequence ID" value="NZ_FOIF01000016.1"/>
</dbReference>
<accession>A0A1I0A2M2</accession>
<feature type="transmembrane region" description="Helical" evidence="2">
    <location>
        <begin position="185"/>
        <end position="203"/>
    </location>
</feature>
<feature type="region of interest" description="Disordered" evidence="1">
    <location>
        <begin position="529"/>
        <end position="578"/>
    </location>
</feature>
<organism evidence="4 5">
    <name type="scientific">Anaerobranca gottschalkii DSM 13577</name>
    <dbReference type="NCBI Taxonomy" id="1120990"/>
    <lineage>
        <taxon>Bacteria</taxon>
        <taxon>Bacillati</taxon>
        <taxon>Bacillota</taxon>
        <taxon>Clostridia</taxon>
        <taxon>Eubacteriales</taxon>
        <taxon>Proteinivoracaceae</taxon>
        <taxon>Anaerobranca</taxon>
    </lineage>
</organism>
<feature type="transmembrane region" description="Helical" evidence="2">
    <location>
        <begin position="154"/>
        <end position="173"/>
    </location>
</feature>
<evidence type="ECO:0000313" key="5">
    <source>
        <dbReference type="Proteomes" id="UP000243819"/>
    </source>
</evidence>
<evidence type="ECO:0000259" key="3">
    <source>
        <dbReference type="SMART" id="SM00460"/>
    </source>
</evidence>
<dbReference type="Gene3D" id="3.10.620.30">
    <property type="match status" value="1"/>
</dbReference>
<feature type="transmembrane region" description="Helical" evidence="2">
    <location>
        <begin position="30"/>
        <end position="47"/>
    </location>
</feature>